<gene>
    <name evidence="11" type="primary">dapL</name>
    <name evidence="11" type="ORF">Pan265_14900</name>
</gene>
<dbReference type="InterPro" id="IPR019942">
    <property type="entry name" value="DapL/ALD1"/>
</dbReference>
<dbReference type="EMBL" id="CP036280">
    <property type="protein sequence ID" value="QDU71638.1"/>
    <property type="molecule type" value="Genomic_DNA"/>
</dbReference>
<dbReference type="GO" id="GO:0009089">
    <property type="term" value="P:lysine biosynthetic process via diaminopimelate"/>
    <property type="evidence" value="ECO:0007669"/>
    <property type="project" value="UniProtKB-UniPathway"/>
</dbReference>
<dbReference type="HAMAP" id="MF_01642">
    <property type="entry name" value="DapL_aminotrans_1"/>
    <property type="match status" value="1"/>
</dbReference>
<dbReference type="OrthoDB" id="9813612at2"/>
<dbReference type="Gene3D" id="3.90.1150.10">
    <property type="entry name" value="Aspartate Aminotransferase, domain 1"/>
    <property type="match status" value="1"/>
</dbReference>
<feature type="domain" description="Aminotransferase class I/classII large" evidence="10">
    <location>
        <begin position="39"/>
        <end position="411"/>
    </location>
</feature>
<dbReference type="Gene3D" id="3.40.640.10">
    <property type="entry name" value="Type I PLP-dependent aspartate aminotransferase-like (Major domain)"/>
    <property type="match status" value="1"/>
</dbReference>
<keyword evidence="7" id="KW-0663">Pyridoxal phosphate</keyword>
<evidence type="ECO:0000259" key="10">
    <source>
        <dbReference type="Pfam" id="PF00155"/>
    </source>
</evidence>
<evidence type="ECO:0000256" key="9">
    <source>
        <dbReference type="NCBIfam" id="TIGR03542"/>
    </source>
</evidence>
<evidence type="ECO:0000256" key="6">
    <source>
        <dbReference type="ARBA" id="ARBA00022679"/>
    </source>
</evidence>
<evidence type="ECO:0000313" key="12">
    <source>
        <dbReference type="Proteomes" id="UP000320386"/>
    </source>
</evidence>
<dbReference type="Pfam" id="PF00155">
    <property type="entry name" value="Aminotran_1_2"/>
    <property type="match status" value="1"/>
</dbReference>
<dbReference type="FunFam" id="3.40.640.10:FF:000099">
    <property type="entry name" value="LL-diaminopimelate aminotransferase, chloroplastic"/>
    <property type="match status" value="1"/>
</dbReference>
<dbReference type="AlphaFoldDB" id="A0A518BXF3"/>
<dbReference type="KEGG" id="mcad:Pan265_14900"/>
<dbReference type="InterPro" id="IPR015424">
    <property type="entry name" value="PyrdxlP-dep_Trfase"/>
</dbReference>
<organism evidence="11 12">
    <name type="scientific">Mucisphaera calidilacus</name>
    <dbReference type="NCBI Taxonomy" id="2527982"/>
    <lineage>
        <taxon>Bacteria</taxon>
        <taxon>Pseudomonadati</taxon>
        <taxon>Planctomycetota</taxon>
        <taxon>Phycisphaerae</taxon>
        <taxon>Phycisphaerales</taxon>
        <taxon>Phycisphaeraceae</taxon>
        <taxon>Mucisphaera</taxon>
    </lineage>
</organism>
<keyword evidence="5 11" id="KW-0032">Aminotransferase</keyword>
<dbReference type="InterPro" id="IPR004839">
    <property type="entry name" value="Aminotransferase_I/II_large"/>
</dbReference>
<accession>A0A518BXF3</accession>
<evidence type="ECO:0000256" key="3">
    <source>
        <dbReference type="ARBA" id="ARBA00013138"/>
    </source>
</evidence>
<dbReference type="GO" id="GO:0030170">
    <property type="term" value="F:pyridoxal phosphate binding"/>
    <property type="evidence" value="ECO:0007669"/>
    <property type="project" value="UniProtKB-UniRule"/>
</dbReference>
<comment type="catalytic activity">
    <reaction evidence="8">
        <text>(2S,6S)-2,6-diaminopimelate + 2-oxoglutarate = (S)-2,3,4,5-tetrahydrodipicolinate + L-glutamate + H2O + H(+)</text>
        <dbReference type="Rhea" id="RHEA:23988"/>
        <dbReference type="ChEBI" id="CHEBI:15377"/>
        <dbReference type="ChEBI" id="CHEBI:15378"/>
        <dbReference type="ChEBI" id="CHEBI:16810"/>
        <dbReference type="ChEBI" id="CHEBI:16845"/>
        <dbReference type="ChEBI" id="CHEBI:29985"/>
        <dbReference type="ChEBI" id="CHEBI:57609"/>
        <dbReference type="EC" id="2.6.1.83"/>
    </reaction>
</comment>
<comment type="pathway">
    <text evidence="2">Amino-acid biosynthesis; L-lysine biosynthesis via DAP pathway; LL-2,6-diaminopimelate from (S)-tetrahydrodipicolinate (aminotransferase route): step 1/1.</text>
</comment>
<keyword evidence="6 11" id="KW-0808">Transferase</keyword>
<evidence type="ECO:0000256" key="2">
    <source>
        <dbReference type="ARBA" id="ARBA00004982"/>
    </source>
</evidence>
<dbReference type="GO" id="GO:0010285">
    <property type="term" value="F:L,L-diaminopimelate aminotransferase activity"/>
    <property type="evidence" value="ECO:0007669"/>
    <property type="project" value="UniProtKB-EC"/>
</dbReference>
<proteinExistence type="inferred from homology"/>
<protein>
    <recommendedName>
        <fullName evidence="4 9">LL-diaminopimelate aminotransferase</fullName>
        <ecNumber evidence="3 9">2.6.1.83</ecNumber>
    </recommendedName>
</protein>
<dbReference type="InterPro" id="IPR015422">
    <property type="entry name" value="PyrdxlP-dep_Trfase_small"/>
</dbReference>
<dbReference type="Proteomes" id="UP000320386">
    <property type="component" value="Chromosome"/>
</dbReference>
<dbReference type="EC" id="2.6.1.83" evidence="3 9"/>
<comment type="cofactor">
    <cofactor evidence="1">
        <name>pyridoxal 5'-phosphate</name>
        <dbReference type="ChEBI" id="CHEBI:597326"/>
    </cofactor>
</comment>
<evidence type="ECO:0000256" key="7">
    <source>
        <dbReference type="ARBA" id="ARBA00022898"/>
    </source>
</evidence>
<dbReference type="RefSeq" id="WP_145445774.1">
    <property type="nucleotide sequence ID" value="NZ_CP036280.1"/>
</dbReference>
<dbReference type="PANTHER" id="PTHR43144">
    <property type="entry name" value="AMINOTRANSFERASE"/>
    <property type="match status" value="1"/>
</dbReference>
<evidence type="ECO:0000313" key="11">
    <source>
        <dbReference type="EMBL" id="QDU71638.1"/>
    </source>
</evidence>
<dbReference type="SUPFAM" id="SSF53383">
    <property type="entry name" value="PLP-dependent transferases"/>
    <property type="match status" value="1"/>
</dbReference>
<dbReference type="NCBIfam" id="TIGR03542">
    <property type="entry name" value="DAPAT_plant"/>
    <property type="match status" value="1"/>
</dbReference>
<dbReference type="CDD" id="cd00609">
    <property type="entry name" value="AAT_like"/>
    <property type="match status" value="1"/>
</dbReference>
<reference evidence="11 12" key="1">
    <citation type="submission" date="2019-02" db="EMBL/GenBank/DDBJ databases">
        <title>Deep-cultivation of Planctomycetes and their phenomic and genomic characterization uncovers novel biology.</title>
        <authorList>
            <person name="Wiegand S."/>
            <person name="Jogler M."/>
            <person name="Boedeker C."/>
            <person name="Pinto D."/>
            <person name="Vollmers J."/>
            <person name="Rivas-Marin E."/>
            <person name="Kohn T."/>
            <person name="Peeters S.H."/>
            <person name="Heuer A."/>
            <person name="Rast P."/>
            <person name="Oberbeckmann S."/>
            <person name="Bunk B."/>
            <person name="Jeske O."/>
            <person name="Meyerdierks A."/>
            <person name="Storesund J.E."/>
            <person name="Kallscheuer N."/>
            <person name="Luecker S."/>
            <person name="Lage O.M."/>
            <person name="Pohl T."/>
            <person name="Merkel B.J."/>
            <person name="Hornburger P."/>
            <person name="Mueller R.-W."/>
            <person name="Bruemmer F."/>
            <person name="Labrenz M."/>
            <person name="Spormann A.M."/>
            <person name="Op den Camp H."/>
            <person name="Overmann J."/>
            <person name="Amann R."/>
            <person name="Jetten M.S.M."/>
            <person name="Mascher T."/>
            <person name="Medema M.H."/>
            <person name="Devos D.P."/>
            <person name="Kaster A.-K."/>
            <person name="Ovreas L."/>
            <person name="Rohde M."/>
            <person name="Galperin M.Y."/>
            <person name="Jogler C."/>
        </authorList>
    </citation>
    <scope>NUCLEOTIDE SEQUENCE [LARGE SCALE GENOMIC DNA]</scope>
    <source>
        <strain evidence="11 12">Pan265</strain>
    </source>
</reference>
<dbReference type="InterPro" id="IPR015421">
    <property type="entry name" value="PyrdxlP-dep_Trfase_major"/>
</dbReference>
<keyword evidence="12" id="KW-1185">Reference proteome</keyword>
<evidence type="ECO:0000256" key="1">
    <source>
        <dbReference type="ARBA" id="ARBA00001933"/>
    </source>
</evidence>
<sequence>MARVNENFLKLQSGFLFPEIARRVEAYTQEHAGAVADKPIIKMGLGDVTQPLPAACVEAMHKAVDEQASADSFHGYAQHVGYDWLREAIAEHDFRSRGCDIAFDEVFISDGAKSDCANILDLLASGGVNRMAITDPAYPVYVDTNVIAGNTGAGLEGGGYEGLLYLAMTPDNGFDPPKPTEPVDVVYLCYPNNPTGAAIGKEALQAWVDWARERDVLLFFDAAYEAFITDPAVPHSVFECDGAAECAIEMRSYSKSAAFTGTRCGYCVIPKALTAKTAADDRVQLNPLWLRRQRTKFNSVCYIVQRAAEALYSDAGKAQVRERAAYYLENARLLGAAIRAAGLSVHGGENAPYLWVGTPDGMDSWGFFDHLLREAHVVVTPGAGMGPAGEGFVRVSAFPSREDVERVVERVGPLL</sequence>
<evidence type="ECO:0000256" key="4">
    <source>
        <dbReference type="ARBA" id="ARBA00018052"/>
    </source>
</evidence>
<evidence type="ECO:0000256" key="5">
    <source>
        <dbReference type="ARBA" id="ARBA00022576"/>
    </source>
</evidence>
<dbReference type="UniPathway" id="UPA00034">
    <property type="reaction ID" value="UER00466"/>
</dbReference>
<name>A0A518BXF3_9BACT</name>
<evidence type="ECO:0000256" key="8">
    <source>
        <dbReference type="ARBA" id="ARBA00051934"/>
    </source>
</evidence>